<dbReference type="Proteomes" id="UP000316781">
    <property type="component" value="Unassembled WGS sequence"/>
</dbReference>
<protein>
    <submittedName>
        <fullName evidence="1">Uncharacterized protein</fullName>
    </submittedName>
</protein>
<sequence length="100" mass="11039">MARSLLEARFKIWFITPYETARPRGEASTIRFGDFTGWRRSYEAFREDGSASHDIVTASASDGCGLINLWLETSPQAADRSIADSVENLLAAIRITKNGG</sequence>
<comment type="caution">
    <text evidence="1">The sequence shown here is derived from an EMBL/GenBank/DDBJ whole genome shotgun (WGS) entry which is preliminary data.</text>
</comment>
<accession>A0A549T2L9</accession>
<proteinExistence type="predicted"/>
<evidence type="ECO:0000313" key="1">
    <source>
        <dbReference type="EMBL" id="TRL36123.1"/>
    </source>
</evidence>
<name>A0A549T2L9_METSR</name>
<reference evidence="1 2" key="1">
    <citation type="submission" date="2019-07" db="EMBL/GenBank/DDBJ databases">
        <title>Ln-dependent methylotrophs.</title>
        <authorList>
            <person name="Tani A."/>
        </authorList>
    </citation>
    <scope>NUCLEOTIDE SEQUENCE [LARGE SCALE GENOMIC DNA]</scope>
    <source>
        <strain evidence="1 2">SM89A</strain>
    </source>
</reference>
<dbReference type="AlphaFoldDB" id="A0A549T2L9"/>
<organism evidence="1 2">
    <name type="scientific">Methylosinus sporium</name>
    <dbReference type="NCBI Taxonomy" id="428"/>
    <lineage>
        <taxon>Bacteria</taxon>
        <taxon>Pseudomonadati</taxon>
        <taxon>Pseudomonadota</taxon>
        <taxon>Alphaproteobacteria</taxon>
        <taxon>Hyphomicrobiales</taxon>
        <taxon>Methylocystaceae</taxon>
        <taxon>Methylosinus</taxon>
    </lineage>
</organism>
<gene>
    <name evidence="1" type="ORF">FM996_06285</name>
</gene>
<evidence type="ECO:0000313" key="2">
    <source>
        <dbReference type="Proteomes" id="UP000316781"/>
    </source>
</evidence>
<dbReference type="EMBL" id="VJMF01000024">
    <property type="protein sequence ID" value="TRL36123.1"/>
    <property type="molecule type" value="Genomic_DNA"/>
</dbReference>